<dbReference type="PANTHER" id="PTHR21505:SF12">
    <property type="entry name" value="MADF DOMAIN-CONTAINING PROTEIN-RELATED"/>
    <property type="match status" value="1"/>
</dbReference>
<protein>
    <submittedName>
        <fullName evidence="3">Uncharacterized protein LOC114334246</fullName>
    </submittedName>
</protein>
<feature type="region of interest" description="Disordered" evidence="1">
    <location>
        <begin position="240"/>
        <end position="269"/>
    </location>
</feature>
<dbReference type="InParanoid" id="A0A6P7FZ44"/>
<name>A0A6P7FZ44_DIAVI</name>
<feature type="compositionally biased region" description="Polar residues" evidence="1">
    <location>
        <begin position="252"/>
        <end position="269"/>
    </location>
</feature>
<gene>
    <name evidence="3" type="primary">LOC114334246</name>
</gene>
<evidence type="ECO:0000313" key="3">
    <source>
        <dbReference type="RefSeq" id="XP_028140087.1"/>
    </source>
</evidence>
<dbReference type="SMART" id="SM00595">
    <property type="entry name" value="MADF"/>
    <property type="match status" value="1"/>
</dbReference>
<evidence type="ECO:0000256" key="1">
    <source>
        <dbReference type="SAM" id="MobiDB-lite"/>
    </source>
</evidence>
<reference evidence="3" key="1">
    <citation type="submission" date="2025-08" db="UniProtKB">
        <authorList>
            <consortium name="RefSeq"/>
        </authorList>
    </citation>
    <scope>IDENTIFICATION</scope>
    <source>
        <tissue evidence="3">Whole insect</tissue>
    </source>
</reference>
<sequence>MAMSMSPEETFRFIELYQIENCLWNRKNRCHKNKNIINDSWKRIADTMGVPILELKRKKENLLSTFRVNLKKKMSSLKSGAGEGEVFQPIWPFYEAMEAFLADVYTSASQINSEENEQSENANTSQVLDNDPDEVSPTPKRNPNIQSQKRRALNPPELQEASKNMSTAFTALNSALANKEKRKEEEEDECDLFCKMLAKQIREFPKFEREEIMYELHGFMLNKRRLYNKMIQGIPCTISSPSQLRSSSSNSPFELQAQSPSYLSDPVSQ</sequence>
<feature type="compositionally biased region" description="Low complexity" evidence="1">
    <location>
        <begin position="111"/>
        <end position="123"/>
    </location>
</feature>
<dbReference type="PANTHER" id="PTHR21505">
    <property type="entry name" value="MADF DOMAIN-CONTAINING PROTEIN-RELATED"/>
    <property type="match status" value="1"/>
</dbReference>
<dbReference type="KEGG" id="dvv:114334246"/>
<proteinExistence type="predicted"/>
<dbReference type="Pfam" id="PF10545">
    <property type="entry name" value="MADF_DNA_bdg"/>
    <property type="match status" value="1"/>
</dbReference>
<feature type="compositionally biased region" description="Low complexity" evidence="1">
    <location>
        <begin position="240"/>
        <end position="251"/>
    </location>
</feature>
<accession>A0A6P7FZ44</accession>
<dbReference type="PROSITE" id="PS51029">
    <property type="entry name" value="MADF"/>
    <property type="match status" value="1"/>
</dbReference>
<dbReference type="RefSeq" id="XP_028140087.1">
    <property type="nucleotide sequence ID" value="XM_028284286.1"/>
</dbReference>
<organism evidence="3">
    <name type="scientific">Diabrotica virgifera virgifera</name>
    <name type="common">western corn rootworm</name>
    <dbReference type="NCBI Taxonomy" id="50390"/>
    <lineage>
        <taxon>Eukaryota</taxon>
        <taxon>Metazoa</taxon>
        <taxon>Ecdysozoa</taxon>
        <taxon>Arthropoda</taxon>
        <taxon>Hexapoda</taxon>
        <taxon>Insecta</taxon>
        <taxon>Pterygota</taxon>
        <taxon>Neoptera</taxon>
        <taxon>Endopterygota</taxon>
        <taxon>Coleoptera</taxon>
        <taxon>Polyphaga</taxon>
        <taxon>Cucujiformia</taxon>
        <taxon>Chrysomeloidea</taxon>
        <taxon>Chrysomelidae</taxon>
        <taxon>Galerucinae</taxon>
        <taxon>Diabroticina</taxon>
        <taxon>Diabroticites</taxon>
        <taxon>Diabrotica</taxon>
    </lineage>
</organism>
<feature type="domain" description="MADF" evidence="2">
    <location>
        <begin position="12"/>
        <end position="105"/>
    </location>
</feature>
<evidence type="ECO:0000259" key="2">
    <source>
        <dbReference type="PROSITE" id="PS51029"/>
    </source>
</evidence>
<dbReference type="AlphaFoldDB" id="A0A6P7FZ44"/>
<feature type="region of interest" description="Disordered" evidence="1">
    <location>
        <begin position="111"/>
        <end position="152"/>
    </location>
</feature>
<dbReference type="OrthoDB" id="6784437at2759"/>
<dbReference type="InterPro" id="IPR006578">
    <property type="entry name" value="MADF-dom"/>
</dbReference>